<gene>
    <name evidence="1" type="ORF">CINCED_3A016318</name>
</gene>
<protein>
    <submittedName>
        <fullName evidence="1">Uncharacterized protein</fullName>
    </submittedName>
</protein>
<organism evidence="1 2">
    <name type="scientific">Cinara cedri</name>
    <dbReference type="NCBI Taxonomy" id="506608"/>
    <lineage>
        <taxon>Eukaryota</taxon>
        <taxon>Metazoa</taxon>
        <taxon>Ecdysozoa</taxon>
        <taxon>Arthropoda</taxon>
        <taxon>Hexapoda</taxon>
        <taxon>Insecta</taxon>
        <taxon>Pterygota</taxon>
        <taxon>Neoptera</taxon>
        <taxon>Paraneoptera</taxon>
        <taxon>Hemiptera</taxon>
        <taxon>Sternorrhyncha</taxon>
        <taxon>Aphidomorpha</taxon>
        <taxon>Aphidoidea</taxon>
        <taxon>Aphididae</taxon>
        <taxon>Lachninae</taxon>
        <taxon>Cinara</taxon>
    </lineage>
</organism>
<proteinExistence type="predicted"/>
<sequence>MARDRTGRDCATTCKADGLEIRLSNHDGARCYPTRLKSAVHHCKDGAIVQCGGVAVAAAGRRCDNDDGRLRPGDVRGRALAVRVRLGLFGGAAQLLHQVRQDPPEQPDDVPRDVPVLAGRAHVHWRRETIDGLYVPGPVLRPGEIPVGGVPAIGGRDGQKRDGGAVRAGPVAVHGGPGLRRGAELLHHILQAHDPGISVHGTVP</sequence>
<reference evidence="1 2" key="1">
    <citation type="submission" date="2019-08" db="EMBL/GenBank/DDBJ databases">
        <authorList>
            <person name="Alioto T."/>
            <person name="Alioto T."/>
            <person name="Gomez Garrido J."/>
        </authorList>
    </citation>
    <scope>NUCLEOTIDE SEQUENCE [LARGE SCALE GENOMIC DNA]</scope>
</reference>
<accession>A0A5E4N8Y9</accession>
<name>A0A5E4N8Y9_9HEMI</name>
<evidence type="ECO:0000313" key="2">
    <source>
        <dbReference type="Proteomes" id="UP000325440"/>
    </source>
</evidence>
<dbReference type="AlphaFoldDB" id="A0A5E4N8Y9"/>
<dbReference type="Proteomes" id="UP000325440">
    <property type="component" value="Unassembled WGS sequence"/>
</dbReference>
<evidence type="ECO:0000313" key="1">
    <source>
        <dbReference type="EMBL" id="VVC40233.1"/>
    </source>
</evidence>
<keyword evidence="2" id="KW-1185">Reference proteome</keyword>
<dbReference type="EMBL" id="CABPRJ010001901">
    <property type="protein sequence ID" value="VVC40233.1"/>
    <property type="molecule type" value="Genomic_DNA"/>
</dbReference>